<dbReference type="AlphaFoldDB" id="A0A1Y1IWU8"/>
<name>A0A1Y1IWU8_KLENI</name>
<accession>A0A1Y1IWU8</accession>
<dbReference type="EMBL" id="DF238439">
    <property type="protein sequence ID" value="GAQ93386.1"/>
    <property type="molecule type" value="Genomic_DNA"/>
</dbReference>
<reference evidence="1 2" key="1">
    <citation type="journal article" date="2014" name="Nat. Commun.">
        <title>Klebsormidium flaccidum genome reveals primary factors for plant terrestrial adaptation.</title>
        <authorList>
            <person name="Hori K."/>
            <person name="Maruyama F."/>
            <person name="Fujisawa T."/>
            <person name="Togashi T."/>
            <person name="Yamamoto N."/>
            <person name="Seo M."/>
            <person name="Sato S."/>
            <person name="Yamada T."/>
            <person name="Mori H."/>
            <person name="Tajima N."/>
            <person name="Moriyama T."/>
            <person name="Ikeuchi M."/>
            <person name="Watanabe M."/>
            <person name="Wada H."/>
            <person name="Kobayashi K."/>
            <person name="Saito M."/>
            <person name="Masuda T."/>
            <person name="Sasaki-Sekimoto Y."/>
            <person name="Mashiguchi K."/>
            <person name="Awai K."/>
            <person name="Shimojima M."/>
            <person name="Masuda S."/>
            <person name="Iwai M."/>
            <person name="Nobusawa T."/>
            <person name="Narise T."/>
            <person name="Kondo S."/>
            <person name="Saito H."/>
            <person name="Sato R."/>
            <person name="Murakawa M."/>
            <person name="Ihara Y."/>
            <person name="Oshima-Yamada Y."/>
            <person name="Ohtaka K."/>
            <person name="Satoh M."/>
            <person name="Sonobe K."/>
            <person name="Ishii M."/>
            <person name="Ohtani R."/>
            <person name="Kanamori-Sato M."/>
            <person name="Honoki R."/>
            <person name="Miyazaki D."/>
            <person name="Mochizuki H."/>
            <person name="Umetsu J."/>
            <person name="Higashi K."/>
            <person name="Shibata D."/>
            <person name="Kamiya Y."/>
            <person name="Sato N."/>
            <person name="Nakamura Y."/>
            <person name="Tabata S."/>
            <person name="Ida S."/>
            <person name="Kurokawa K."/>
            <person name="Ohta H."/>
        </authorList>
    </citation>
    <scope>NUCLEOTIDE SEQUENCE [LARGE SCALE GENOMIC DNA]</scope>
    <source>
        <strain evidence="1 2">NIES-2285</strain>
    </source>
</reference>
<evidence type="ECO:0000313" key="2">
    <source>
        <dbReference type="Proteomes" id="UP000054558"/>
    </source>
</evidence>
<sequence>MLHLQVLPILVSGLFRSNGVDLLVEWAVALVDWVQATFWLEKGIHNEDTLKESDRLLRLFDDKCTAIAGLQNSAWNFRKYHDLSKFTATVRRLGATRWTSTERGEHEHHWVKIWWSSMNGRNVDEAMFEAWLRAIALDTIEAQRAQIAEVVRQRGAYDSAIMKAINGDENMLPLKYRFAAFWSNMLVDVNSPTDMIFDGHKQRVAFLQLLRAQPLLRKLPAALGTHFAEHVGNLTGAALRRLNPLQYLRSKHNIDPRVHIVSSCYIVPHAGGRGRVQAAQAIPSFHGRPIFSDVAVEGANSRTGAKEIWYGRAMVFFKARHRVLEWDENEQQSVWKPIEHHLVFLRWFRVTGWRDAVNCDIVQWEATRRKEPSVAVEPIESLILVEMMLPKKSQTRGQELRYRNKFYR</sequence>
<proteinExistence type="predicted"/>
<keyword evidence="2" id="KW-1185">Reference proteome</keyword>
<dbReference type="Proteomes" id="UP000054558">
    <property type="component" value="Unassembled WGS sequence"/>
</dbReference>
<protein>
    <submittedName>
        <fullName evidence="1">Uncharacterized protein</fullName>
    </submittedName>
</protein>
<evidence type="ECO:0000313" key="1">
    <source>
        <dbReference type="EMBL" id="GAQ93386.1"/>
    </source>
</evidence>
<gene>
    <name evidence="1" type="ORF">KFL_014900010</name>
</gene>
<organism evidence="1 2">
    <name type="scientific">Klebsormidium nitens</name>
    <name type="common">Green alga</name>
    <name type="synonym">Ulothrix nitens</name>
    <dbReference type="NCBI Taxonomy" id="105231"/>
    <lineage>
        <taxon>Eukaryota</taxon>
        <taxon>Viridiplantae</taxon>
        <taxon>Streptophyta</taxon>
        <taxon>Klebsormidiophyceae</taxon>
        <taxon>Klebsormidiales</taxon>
        <taxon>Klebsormidiaceae</taxon>
        <taxon>Klebsormidium</taxon>
    </lineage>
</organism>